<reference evidence="1 2" key="2">
    <citation type="journal article" date="2021" name="Curr. Genet.">
        <title>Genetic response to nitrogen starvation in the aggressive Eucalyptus foliar pathogen Teratosphaeria destructans.</title>
        <authorList>
            <person name="Havenga M."/>
            <person name="Wingfield B.D."/>
            <person name="Wingfield M.J."/>
            <person name="Dreyer L.L."/>
            <person name="Roets F."/>
            <person name="Aylward J."/>
        </authorList>
    </citation>
    <scope>NUCLEOTIDE SEQUENCE [LARGE SCALE GENOMIC DNA]</scope>
    <source>
        <strain evidence="1">CMW44962</strain>
    </source>
</reference>
<organism evidence="1 2">
    <name type="scientific">Teratosphaeria destructans</name>
    <dbReference type="NCBI Taxonomy" id="418781"/>
    <lineage>
        <taxon>Eukaryota</taxon>
        <taxon>Fungi</taxon>
        <taxon>Dikarya</taxon>
        <taxon>Ascomycota</taxon>
        <taxon>Pezizomycotina</taxon>
        <taxon>Dothideomycetes</taxon>
        <taxon>Dothideomycetidae</taxon>
        <taxon>Mycosphaerellales</taxon>
        <taxon>Teratosphaeriaceae</taxon>
        <taxon>Teratosphaeria</taxon>
    </lineage>
</organism>
<name>A0A9W7SXB0_9PEZI</name>
<accession>A0A9W7SXB0</accession>
<keyword evidence="2" id="KW-1185">Reference proteome</keyword>
<protein>
    <submittedName>
        <fullName evidence="1">Uncharacterized protein</fullName>
    </submittedName>
</protein>
<dbReference type="EMBL" id="RIBY02000668">
    <property type="protein sequence ID" value="KAH9838870.1"/>
    <property type="molecule type" value="Genomic_DNA"/>
</dbReference>
<dbReference type="Proteomes" id="UP001138500">
    <property type="component" value="Unassembled WGS sequence"/>
</dbReference>
<dbReference type="AlphaFoldDB" id="A0A9W7SXB0"/>
<evidence type="ECO:0000313" key="2">
    <source>
        <dbReference type="Proteomes" id="UP001138500"/>
    </source>
</evidence>
<comment type="caution">
    <text evidence="1">The sequence shown here is derived from an EMBL/GenBank/DDBJ whole genome shotgun (WGS) entry which is preliminary data.</text>
</comment>
<evidence type="ECO:0000313" key="1">
    <source>
        <dbReference type="EMBL" id="KAH9838870.1"/>
    </source>
</evidence>
<sequence>MTLLVASLPSYWLFANYSLLGSFHAAGISVVTAMAPQVDYTLNGRLAAHVDITVGPASMHLKGGWQHE</sequence>
<proteinExistence type="predicted"/>
<reference evidence="1 2" key="1">
    <citation type="journal article" date="2018" name="IMA Fungus">
        <title>IMA Genome-F 10: Nine draft genome sequences of Claviceps purpurea s.lat., including C. arundinis, C. humidiphila, and C. cf. spartinae, pseudomolecules for the pitch canker pathogen Fusarium circinatum, draft genome of Davidsoniella eucalypti, Grosmannia galeiformis, Quambalaria eucalypti, and Teratosphaeria destructans.</title>
        <authorList>
            <person name="Wingfield B.D."/>
            <person name="Liu M."/>
            <person name="Nguyen H.D."/>
            <person name="Lane F.A."/>
            <person name="Morgan S.W."/>
            <person name="De Vos L."/>
            <person name="Wilken P.M."/>
            <person name="Duong T.A."/>
            <person name="Aylward J."/>
            <person name="Coetzee M.P."/>
            <person name="Dadej K."/>
            <person name="De Beer Z.W."/>
            <person name="Findlay W."/>
            <person name="Havenga M."/>
            <person name="Kolarik M."/>
            <person name="Menzies J.G."/>
            <person name="Naidoo K."/>
            <person name="Pochopski O."/>
            <person name="Shoukouhi P."/>
            <person name="Santana Q.C."/>
            <person name="Seifert K.A."/>
            <person name="Soal N."/>
            <person name="Steenkamp E.T."/>
            <person name="Tatham C.T."/>
            <person name="van der Nest M.A."/>
            <person name="Wingfield M.J."/>
        </authorList>
    </citation>
    <scope>NUCLEOTIDE SEQUENCE [LARGE SCALE GENOMIC DNA]</scope>
    <source>
        <strain evidence="1">CMW44962</strain>
    </source>
</reference>
<gene>
    <name evidence="1" type="ORF">Tdes44962_MAKER01721</name>
</gene>